<reference evidence="1" key="1">
    <citation type="journal article" date="2015" name="Nature">
        <title>Complex archaea that bridge the gap between prokaryotes and eukaryotes.</title>
        <authorList>
            <person name="Spang A."/>
            <person name="Saw J.H."/>
            <person name="Jorgensen S.L."/>
            <person name="Zaremba-Niedzwiedzka K."/>
            <person name="Martijn J."/>
            <person name="Lind A.E."/>
            <person name="van Eijk R."/>
            <person name="Schleper C."/>
            <person name="Guy L."/>
            <person name="Ettema T.J."/>
        </authorList>
    </citation>
    <scope>NUCLEOTIDE SEQUENCE</scope>
</reference>
<proteinExistence type="predicted"/>
<name>A0A0F9KN70_9ZZZZ</name>
<protein>
    <submittedName>
        <fullName evidence="1">Uncharacterized protein</fullName>
    </submittedName>
</protein>
<accession>A0A0F9KN70</accession>
<comment type="caution">
    <text evidence="1">The sequence shown here is derived from an EMBL/GenBank/DDBJ whole genome shotgun (WGS) entry which is preliminary data.</text>
</comment>
<evidence type="ECO:0000313" key="1">
    <source>
        <dbReference type="EMBL" id="KKM76241.1"/>
    </source>
</evidence>
<sequence>MNCPILKAGTMIKSYEKSLHFEALTHYESAECMGDNCEWFEHGCPAHPITKEVRDKIRAIK</sequence>
<dbReference type="AlphaFoldDB" id="A0A0F9KN70"/>
<dbReference type="EMBL" id="LAZR01008842">
    <property type="protein sequence ID" value="KKM76241.1"/>
    <property type="molecule type" value="Genomic_DNA"/>
</dbReference>
<organism evidence="1">
    <name type="scientific">marine sediment metagenome</name>
    <dbReference type="NCBI Taxonomy" id="412755"/>
    <lineage>
        <taxon>unclassified sequences</taxon>
        <taxon>metagenomes</taxon>
        <taxon>ecological metagenomes</taxon>
    </lineage>
</organism>
<gene>
    <name evidence="1" type="ORF">LCGC14_1382190</name>
</gene>